<dbReference type="PANTHER" id="PTHR37529">
    <property type="entry name" value="TRANSPOSASE INSG FOR INSERTION SEQUENCE ELEMENT IS4-RELATED"/>
    <property type="match status" value="1"/>
</dbReference>
<keyword evidence="3" id="KW-0378">Hydrolase</keyword>
<dbReference type="NCBIfam" id="NF033592">
    <property type="entry name" value="transpos_IS4_1"/>
    <property type="match status" value="1"/>
</dbReference>
<dbReference type="EMBL" id="CP002038">
    <property type="protein sequence ID" value="ADM98075.1"/>
    <property type="molecule type" value="Genomic_DNA"/>
</dbReference>
<feature type="domain" description="Transposase IS4 N-terminal" evidence="2">
    <location>
        <begin position="22"/>
        <end position="114"/>
    </location>
</feature>
<keyword evidence="4" id="KW-1185">Reference proteome</keyword>
<dbReference type="eggNOG" id="COG3385">
    <property type="taxonomic scope" value="Bacteria"/>
</dbReference>
<dbReference type="GO" id="GO:0004803">
    <property type="term" value="F:transposase activity"/>
    <property type="evidence" value="ECO:0007669"/>
    <property type="project" value="InterPro"/>
</dbReference>
<evidence type="ECO:0000259" key="2">
    <source>
        <dbReference type="Pfam" id="PF13006"/>
    </source>
</evidence>
<dbReference type="InterPro" id="IPR047952">
    <property type="entry name" value="Transpos_IS4"/>
</dbReference>
<reference evidence="3 4" key="1">
    <citation type="journal article" date="2011" name="J. Bacteriol.">
        <title>Genome sequence of the plant-pathogenic bacterium Dickeya dadantii 3937.</title>
        <authorList>
            <person name="Glasner J.D."/>
            <person name="Yang C.H."/>
            <person name="Reverchon S."/>
            <person name="Hugouvieux-Cotte-Pattat N."/>
            <person name="Condemine G."/>
            <person name="Bohin J.P."/>
            <person name="Van Gijsegem F."/>
            <person name="Yang S."/>
            <person name="Franza T."/>
            <person name="Expert D."/>
            <person name="Plunkett G. III"/>
            <person name="San Francisco M.J."/>
            <person name="Charkowski A.O."/>
            <person name="Py B."/>
            <person name="Bell K."/>
            <person name="Rauscher L."/>
            <person name="Rodriguez-Palenzuela P."/>
            <person name="Toussaint A."/>
            <person name="Holeva M.C."/>
            <person name="He S.Y."/>
            <person name="Douet V."/>
            <person name="Boccara M."/>
            <person name="Blanco C."/>
            <person name="Toth I."/>
            <person name="Anderson B.D."/>
            <person name="Biehl B.S."/>
            <person name="Mau B."/>
            <person name="Flynn S.M."/>
            <person name="Barras F."/>
            <person name="Lindeberg M."/>
            <person name="Birch P.R."/>
            <person name="Tsuyumu S."/>
            <person name="Shi X."/>
            <person name="Hibbing M."/>
            <person name="Yap M.N."/>
            <person name="Carpentier M."/>
            <person name="Dassa E."/>
            <person name="Umehara M."/>
            <person name="Kim J.F."/>
            <person name="Rusch M."/>
            <person name="Soni P."/>
            <person name="Mayhew G.F."/>
            <person name="Fouts D.E."/>
            <person name="Gill S.R."/>
            <person name="Blattner F.R."/>
            <person name="Keen N.T."/>
            <person name="Perna N.T."/>
        </authorList>
    </citation>
    <scope>NUCLEOTIDE SEQUENCE [LARGE SCALE GENOMIC DNA]</scope>
    <source>
        <strain evidence="3 4">3937</strain>
    </source>
</reference>
<gene>
    <name evidence="3" type="ordered locus">Dda3937_02880</name>
</gene>
<dbReference type="KEGG" id="ddd:Dda3937_02880"/>
<protein>
    <submittedName>
        <fullName evidence="3">ISEch9 transposase</fullName>
        <ecNumber evidence="3">3.1.-.-</ecNumber>
    </submittedName>
</protein>
<dbReference type="GO" id="GO:0016787">
    <property type="term" value="F:hydrolase activity"/>
    <property type="evidence" value="ECO:0007669"/>
    <property type="project" value="UniProtKB-KW"/>
</dbReference>
<dbReference type="AlphaFoldDB" id="E0SL40"/>
<name>E0SL40_DICD3</name>
<evidence type="ECO:0000313" key="3">
    <source>
        <dbReference type="EMBL" id="ADM98075.1"/>
    </source>
</evidence>
<dbReference type="HOGENOM" id="CLU_028400_1_1_6"/>
<dbReference type="InterPro" id="IPR024473">
    <property type="entry name" value="Transposases_IS4_N"/>
</dbReference>
<accession>E0SL40</accession>
<dbReference type="PANTHER" id="PTHR37529:SF1">
    <property type="entry name" value="TRANSPOSASE INSG FOR INSERTION SEQUENCE ELEMENT IS4-RELATED"/>
    <property type="match status" value="1"/>
</dbReference>
<dbReference type="InterPro" id="IPR012337">
    <property type="entry name" value="RNaseH-like_sf"/>
</dbReference>
<dbReference type="GO" id="GO:0003677">
    <property type="term" value="F:DNA binding"/>
    <property type="evidence" value="ECO:0007669"/>
    <property type="project" value="InterPro"/>
</dbReference>
<dbReference type="GO" id="GO:0006313">
    <property type="term" value="P:DNA transposition"/>
    <property type="evidence" value="ECO:0007669"/>
    <property type="project" value="InterPro"/>
</dbReference>
<evidence type="ECO:0000313" key="4">
    <source>
        <dbReference type="Proteomes" id="UP000006859"/>
    </source>
</evidence>
<organism evidence="3 4">
    <name type="scientific">Dickeya dadantii (strain 3937)</name>
    <name type="common">Erwinia chrysanthemi (strain 3937)</name>
    <dbReference type="NCBI Taxonomy" id="198628"/>
    <lineage>
        <taxon>Bacteria</taxon>
        <taxon>Pseudomonadati</taxon>
        <taxon>Pseudomonadota</taxon>
        <taxon>Gammaproteobacteria</taxon>
        <taxon>Enterobacterales</taxon>
        <taxon>Pectobacteriaceae</taxon>
        <taxon>Dickeya</taxon>
    </lineage>
</organism>
<dbReference type="Proteomes" id="UP000006859">
    <property type="component" value="Chromosome"/>
</dbReference>
<proteinExistence type="predicted"/>
<dbReference type="EC" id="3.1.-.-" evidence="3"/>
<sequence length="444" mass="51515">MMGLFFMLTTWLDDTQTWAEPASLSCFQRAIPLEWISQVLDTTQKASIRKRKFPAERVVWLVVGMGLYRDRSITDVASKLDLVLSPHEGDTLAASSIAQARQRLSDDPLRELFTLTAHHWTQQEDKDDLWHGLRLFAVDGTLFRTPDTPELAEHFEYIKHRPDRHTEYPMVRLCALMSLRSRLIHDVKFGPANTGEVSYAKQLLPQAKSLTLFDRCYLSAELLINWQRREPEAHWLVPLKANTTYRILDTFSEGDHLVEMQVSPQARKLDTTLPEYWQARLIECEEGAGDYKGFITSLTEPESYPAEALRYVYQERWSIENGYGELKQFQLSTATLLRSQKTSGIYQEIWGLLTAYNLIRVEMSQIAREARVPPLRISFVMAMRLIQDELIWCSLGKPGTIPTKLRKMRENVKQFILPEKRKRPKARAVRISKTHYPVHSKHLK</sequence>
<dbReference type="SUPFAM" id="SSF53098">
    <property type="entry name" value="Ribonuclease H-like"/>
    <property type="match status" value="1"/>
</dbReference>
<evidence type="ECO:0000259" key="1">
    <source>
        <dbReference type="Pfam" id="PF01609"/>
    </source>
</evidence>
<dbReference type="Pfam" id="PF01609">
    <property type="entry name" value="DDE_Tnp_1"/>
    <property type="match status" value="1"/>
</dbReference>
<dbReference type="Pfam" id="PF13006">
    <property type="entry name" value="Nterm_IS4"/>
    <property type="match status" value="1"/>
</dbReference>
<feature type="domain" description="Transposase IS4-like" evidence="1">
    <location>
        <begin position="131"/>
        <end position="358"/>
    </location>
</feature>
<dbReference type="InterPro" id="IPR002559">
    <property type="entry name" value="Transposase_11"/>
</dbReference>